<comment type="subcellular location">
    <subcellularLocation>
        <location evidence="1">Membrane</location>
        <topology evidence="1">Single-pass membrane protein</topology>
    </subcellularLocation>
</comment>
<dbReference type="PANTHER" id="PTHR24416:SF489">
    <property type="entry name" value="PROTEIN KINASE DOMAIN-CONTAINING PROTEIN"/>
    <property type="match status" value="1"/>
</dbReference>
<organism evidence="11 12">
    <name type="scientific">Polyplax serrata</name>
    <name type="common">Common mouse louse</name>
    <dbReference type="NCBI Taxonomy" id="468196"/>
    <lineage>
        <taxon>Eukaryota</taxon>
        <taxon>Metazoa</taxon>
        <taxon>Ecdysozoa</taxon>
        <taxon>Arthropoda</taxon>
        <taxon>Hexapoda</taxon>
        <taxon>Insecta</taxon>
        <taxon>Pterygota</taxon>
        <taxon>Neoptera</taxon>
        <taxon>Paraneoptera</taxon>
        <taxon>Psocodea</taxon>
        <taxon>Troctomorpha</taxon>
        <taxon>Phthiraptera</taxon>
        <taxon>Anoplura</taxon>
        <taxon>Polyplacidae</taxon>
        <taxon>Polyplax</taxon>
    </lineage>
</organism>
<dbReference type="CDD" id="cd00192">
    <property type="entry name" value="PTKc"/>
    <property type="match status" value="1"/>
</dbReference>
<evidence type="ECO:0000256" key="3">
    <source>
        <dbReference type="ARBA" id="ARBA00022989"/>
    </source>
</evidence>
<feature type="region of interest" description="Disordered" evidence="7">
    <location>
        <begin position="1438"/>
        <end position="1480"/>
    </location>
</feature>
<sequence>MSLPQKALFLCHLAMLFGFGCGKCLTHLPENVSHGLSLSLCKRVSGVQGTHACELGSEPKPNKLQMVSATGACVKPIVYCNDSCHGENPSRETSELDAAWEFFGIEVAGSRLPDTYRSGGDNTHHTEVNPKWFYTVDGKRCSIIIESSERIAHNITSNIFKIFLDEVIGYDSVEIVQRKDYFNSTLALSRLQDKKIFYQSYDDSLRQNIELHVRHNVSPDSWTSTSAYMGLCVEAGPKGRLPLAKSRVRLHLVDKRIWIKSVVSRTVSGDGLHSRQEHLEKECVASLSRQVTGKDGWHSSREQLRGLCSDTKKCPSAAINLEIWITTYESLKEEIYQKKKLPPQLGSVAPPGRFGWFIPKRYAVIDSALDSIHWKVFQKEDLAKDYGVDEDLLQSEILEYAIDSETKNYFCPSPDCQSGMFIPDKCQKSNKGSCALLFAGHYDVTKFVIEDIKSLNLYVSVIWLGPNLKNVTSRLIESRNDKPIVILSWTPSIITASGEFVSVVFPPCQNELVLTPGCHYELQRLVKSTSRTLAQGARQAWEAVNDMYFSYAQYRDILQDYLANHSLSHQDIACNWMKTHQDTWKHWIQVRDNNELKILGIFPFSGSSYNGAGVADAAEMAVDAINRNSSILRDITLVIQKHDGQCNTDIVMNKFIETVLEKNEYQKLIGILGPACSDTVESLIGACKYFRTVAISYSAEGTVFSDRSKYPYFFRTIGENQEYNLVYLNLLKRLGWKRISSITEDGQKYTEYLPHLVNLLNSYNFTFVANSKFPRTRVNHTMKSYLEDLKAKRARIIIADVYDTAARSVMCAAYQLGMTAAEGYVWFLPQWLNQNWYNTDEINPTLNVNERVECSTAQMAEVGTRVVGYGTEEGQNGLLIDLLCDRQAINGYFSLAHSYFAPDDAIMQENITVGEWRKKYANETAMPSDYGGFAYDAVWVYALAIDKLYQMDPFAVAQLHSEKSTEQFVEIIQNTDFNGVSGRIKFISGASRMTVIDIVQWVNNKTRIVGSFHPNSSGSMSDHRFELNVSAIVWLTLDGKQPGDGAETCILQALADLMNVDCSVAVVVANVMGISLFGILVIIAFIIIKHRYDKKMQKIQKTQELMKSLGFDLLAPNLDSDKWEIPRDRLVINRKLGEGAFGTVYGGEAYFSDKGWVAAAVKALKVNSTTEQKLDFLSEAEMMKKFDHKNVVKLLGVCTKQEPVYTVMEFMLYGDLKTFLLARRHLVNNKKMHEESDEISSKKLTAMALDVARGLSYLAQLKYVHRDIACRNCLINYARVVKIGDFGMTRSMFENDYYKFTRKGMMPVRWMAPESLALGIFTPSSDVWSFGVLLYEIITFGSFPFQGLSNNEVVKHVNKGNTITIPAGIKPQLEFLIKSCWNLEYKKRPQASEIVEFLANNPRLISPCLDVPISSVEFEDTGQLELNLPKSLRKFSLTPNSKYEEGTGGENRNQSLSQESEPSPPPVLSDFDESSSVFSPNGYAAQGGTCPWMPLLNPATTGNHDGSSRSSSITAGLGKLVTIHRSESCDECLSHEHQTSML</sequence>
<feature type="binding site" evidence="6">
    <location>
        <position position="1162"/>
    </location>
    <ligand>
        <name>ATP</name>
        <dbReference type="ChEBI" id="CHEBI:30616"/>
    </ligand>
</feature>
<feature type="transmembrane region" description="Helical" evidence="8">
    <location>
        <begin position="1064"/>
        <end position="1088"/>
    </location>
</feature>
<feature type="chain" id="PRO_5046971034" description="Protein kinase domain-containing protein" evidence="9">
    <location>
        <begin position="23"/>
        <end position="1542"/>
    </location>
</feature>
<evidence type="ECO:0000313" key="11">
    <source>
        <dbReference type="EMBL" id="KAK6632252.1"/>
    </source>
</evidence>
<dbReference type="Gene3D" id="3.40.50.2300">
    <property type="match status" value="2"/>
</dbReference>
<comment type="catalytic activity">
    <reaction evidence="5">
        <text>L-tyrosyl-[protein] + ATP = O-phospho-L-tyrosyl-[protein] + ADP + H(+)</text>
        <dbReference type="Rhea" id="RHEA:10596"/>
        <dbReference type="Rhea" id="RHEA-COMP:10136"/>
        <dbReference type="Rhea" id="RHEA-COMP:20101"/>
        <dbReference type="ChEBI" id="CHEBI:15378"/>
        <dbReference type="ChEBI" id="CHEBI:30616"/>
        <dbReference type="ChEBI" id="CHEBI:46858"/>
        <dbReference type="ChEBI" id="CHEBI:61978"/>
        <dbReference type="ChEBI" id="CHEBI:456216"/>
        <dbReference type="EC" id="2.7.10.1"/>
    </reaction>
</comment>
<dbReference type="InterPro" id="IPR020635">
    <property type="entry name" value="Tyr_kinase_cat_dom"/>
</dbReference>
<dbReference type="InterPro" id="IPR028082">
    <property type="entry name" value="Peripla_BP_I"/>
</dbReference>
<evidence type="ECO:0000256" key="5">
    <source>
        <dbReference type="ARBA" id="ARBA00051243"/>
    </source>
</evidence>
<dbReference type="SMART" id="SM00219">
    <property type="entry name" value="TyrKc"/>
    <property type="match status" value="1"/>
</dbReference>
<keyword evidence="6" id="KW-0547">Nucleotide-binding</keyword>
<feature type="signal peptide" evidence="9">
    <location>
        <begin position="1"/>
        <end position="22"/>
    </location>
</feature>
<evidence type="ECO:0000256" key="8">
    <source>
        <dbReference type="SAM" id="Phobius"/>
    </source>
</evidence>
<dbReference type="InterPro" id="IPR008266">
    <property type="entry name" value="Tyr_kinase_AS"/>
</dbReference>
<dbReference type="InterPro" id="IPR017441">
    <property type="entry name" value="Protein_kinase_ATP_BS"/>
</dbReference>
<dbReference type="Gene3D" id="3.30.200.20">
    <property type="entry name" value="Phosphorylase Kinase, domain 1"/>
    <property type="match status" value="1"/>
</dbReference>
<keyword evidence="4 8" id="KW-0472">Membrane</keyword>
<gene>
    <name evidence="11" type="ORF">RUM44_007293</name>
</gene>
<evidence type="ECO:0000256" key="6">
    <source>
        <dbReference type="PROSITE-ProRule" id="PRU10141"/>
    </source>
</evidence>
<dbReference type="Pfam" id="PF01094">
    <property type="entry name" value="ANF_receptor"/>
    <property type="match status" value="1"/>
</dbReference>
<dbReference type="InterPro" id="IPR001828">
    <property type="entry name" value="ANF_lig-bd_rcpt"/>
</dbReference>
<proteinExistence type="predicted"/>
<dbReference type="PROSITE" id="PS00109">
    <property type="entry name" value="PROTEIN_KINASE_TYR"/>
    <property type="match status" value="1"/>
</dbReference>
<reference evidence="11 12" key="1">
    <citation type="submission" date="2023-09" db="EMBL/GenBank/DDBJ databases">
        <title>Genomes of two closely related lineages of the louse Polyplax serrata with different host specificities.</title>
        <authorList>
            <person name="Martinu J."/>
            <person name="Tarabai H."/>
            <person name="Stefka J."/>
            <person name="Hypsa V."/>
        </authorList>
    </citation>
    <scope>NUCLEOTIDE SEQUENCE [LARGE SCALE GENOMIC DNA]</scope>
    <source>
        <strain evidence="11">98ZLc_SE</strain>
    </source>
</reference>
<evidence type="ECO:0000256" key="9">
    <source>
        <dbReference type="SAM" id="SignalP"/>
    </source>
</evidence>
<keyword evidence="6" id="KW-0067">ATP-binding</keyword>
<evidence type="ECO:0000313" key="12">
    <source>
        <dbReference type="Proteomes" id="UP001359485"/>
    </source>
</evidence>
<dbReference type="PROSITE" id="PS00107">
    <property type="entry name" value="PROTEIN_KINASE_ATP"/>
    <property type="match status" value="1"/>
</dbReference>
<name>A0ABR1B114_POLSC</name>
<dbReference type="Gene3D" id="1.10.510.10">
    <property type="entry name" value="Transferase(Phosphotransferase) domain 1"/>
    <property type="match status" value="1"/>
</dbReference>
<dbReference type="SUPFAM" id="SSF53822">
    <property type="entry name" value="Periplasmic binding protein-like I"/>
    <property type="match status" value="1"/>
</dbReference>
<evidence type="ECO:0000256" key="7">
    <source>
        <dbReference type="SAM" id="MobiDB-lite"/>
    </source>
</evidence>
<dbReference type="InterPro" id="IPR000719">
    <property type="entry name" value="Prot_kinase_dom"/>
</dbReference>
<evidence type="ECO:0000256" key="1">
    <source>
        <dbReference type="ARBA" id="ARBA00004167"/>
    </source>
</evidence>
<dbReference type="InterPro" id="IPR011009">
    <property type="entry name" value="Kinase-like_dom_sf"/>
</dbReference>
<dbReference type="PROSITE" id="PS51257">
    <property type="entry name" value="PROKAR_LIPOPROTEIN"/>
    <property type="match status" value="1"/>
</dbReference>
<dbReference type="CDD" id="cd06366">
    <property type="entry name" value="PBP1_GABAb_receptor"/>
    <property type="match status" value="1"/>
</dbReference>
<dbReference type="Pfam" id="PF07714">
    <property type="entry name" value="PK_Tyr_Ser-Thr"/>
    <property type="match status" value="1"/>
</dbReference>
<evidence type="ECO:0000256" key="4">
    <source>
        <dbReference type="ARBA" id="ARBA00023136"/>
    </source>
</evidence>
<dbReference type="InterPro" id="IPR001245">
    <property type="entry name" value="Ser-Thr/Tyr_kinase_cat_dom"/>
</dbReference>
<dbReference type="EMBL" id="JAWJWF010000005">
    <property type="protein sequence ID" value="KAK6632252.1"/>
    <property type="molecule type" value="Genomic_DNA"/>
</dbReference>
<comment type="caution">
    <text evidence="11">The sequence shown here is derived from an EMBL/GenBank/DDBJ whole genome shotgun (WGS) entry which is preliminary data.</text>
</comment>
<dbReference type="InterPro" id="IPR050122">
    <property type="entry name" value="RTK"/>
</dbReference>
<dbReference type="Proteomes" id="UP001359485">
    <property type="component" value="Unassembled WGS sequence"/>
</dbReference>
<dbReference type="SUPFAM" id="SSF53850">
    <property type="entry name" value="Periplasmic binding protein-like II"/>
    <property type="match status" value="1"/>
</dbReference>
<dbReference type="PANTHER" id="PTHR24416">
    <property type="entry name" value="TYROSINE-PROTEIN KINASE RECEPTOR"/>
    <property type="match status" value="1"/>
</dbReference>
<accession>A0ABR1B114</accession>
<feature type="domain" description="Protein kinase" evidence="10">
    <location>
        <begin position="1130"/>
        <end position="1404"/>
    </location>
</feature>
<protein>
    <recommendedName>
        <fullName evidence="10">Protein kinase domain-containing protein</fullName>
    </recommendedName>
</protein>
<dbReference type="PRINTS" id="PR00109">
    <property type="entry name" value="TYRKINASE"/>
</dbReference>
<keyword evidence="2 8" id="KW-0812">Transmembrane</keyword>
<evidence type="ECO:0000256" key="2">
    <source>
        <dbReference type="ARBA" id="ARBA00022692"/>
    </source>
</evidence>
<dbReference type="SUPFAM" id="SSF56112">
    <property type="entry name" value="Protein kinase-like (PK-like)"/>
    <property type="match status" value="1"/>
</dbReference>
<keyword evidence="3 8" id="KW-1133">Transmembrane helix</keyword>
<dbReference type="PROSITE" id="PS50011">
    <property type="entry name" value="PROTEIN_KINASE_DOM"/>
    <property type="match status" value="1"/>
</dbReference>
<dbReference type="SMART" id="SM00220">
    <property type="entry name" value="S_TKc"/>
    <property type="match status" value="1"/>
</dbReference>
<evidence type="ECO:0000259" key="10">
    <source>
        <dbReference type="PROSITE" id="PS50011"/>
    </source>
</evidence>
<keyword evidence="12" id="KW-1185">Reference proteome</keyword>
<keyword evidence="9" id="KW-0732">Signal</keyword>